<accession>A0ABW8C3T8</accession>
<evidence type="ECO:0000256" key="1">
    <source>
        <dbReference type="SAM" id="MobiDB-lite"/>
    </source>
</evidence>
<evidence type="ECO:0000313" key="3">
    <source>
        <dbReference type="EMBL" id="MFI9101095.1"/>
    </source>
</evidence>
<proteinExistence type="predicted"/>
<reference evidence="3 4" key="1">
    <citation type="submission" date="2024-10" db="EMBL/GenBank/DDBJ databases">
        <title>The Natural Products Discovery Center: Release of the First 8490 Sequenced Strains for Exploring Actinobacteria Biosynthetic Diversity.</title>
        <authorList>
            <person name="Kalkreuter E."/>
            <person name="Kautsar S.A."/>
            <person name="Yang D."/>
            <person name="Bader C.D."/>
            <person name="Teijaro C.N."/>
            <person name="Fluegel L."/>
            <person name="Davis C.M."/>
            <person name="Simpson J.R."/>
            <person name="Lauterbach L."/>
            <person name="Steele A.D."/>
            <person name="Gui C."/>
            <person name="Meng S."/>
            <person name="Li G."/>
            <person name="Viehrig K."/>
            <person name="Ye F."/>
            <person name="Su P."/>
            <person name="Kiefer A.F."/>
            <person name="Nichols A."/>
            <person name="Cepeda A.J."/>
            <person name="Yan W."/>
            <person name="Fan B."/>
            <person name="Jiang Y."/>
            <person name="Adhikari A."/>
            <person name="Zheng C.-J."/>
            <person name="Schuster L."/>
            <person name="Cowan T.M."/>
            <person name="Smanski M.J."/>
            <person name="Chevrette M.G."/>
            <person name="De Carvalho L.P.S."/>
            <person name="Shen B."/>
        </authorList>
    </citation>
    <scope>NUCLEOTIDE SEQUENCE [LARGE SCALE GENOMIC DNA]</scope>
    <source>
        <strain evidence="3 4">NPDC053399</strain>
    </source>
</reference>
<sequence>MQPSHASSPRSSGPVTGPGAGAVLESNRLRADPAPWWMPPSTAVLAGVIAYVLADDRLLRLVVPFAVAALAWGAAAGWRRLRPLTFWRLSASGLQQLRGGRVRVTHPFSRERPLTLLVPDLEVLAPAEYGATKVGRLCSMGVEDMALAMFPFHLTARRLGAPVRIVDRQGAASGAAVHWETVFARREAALLSAAAEGPLPAAQEGAVELSRADPGLRARQYGRRLAALACGATALLVAAVGDGPTAVPGRVALINALGVAVVVLAAGYLVRLAGTRPARWTVTPERITAFDPVFGSTDLAAERIAGLVAQPLSAPGTGGGGAEPPALLQIYGHDLSLLGTAHTGRIPAQELFAVLRSRGYRVIEDGPRSRAYDLRPGFLPHQVAPDAVLAVTSEYLRWEGGSTEIRVQRADIGAMEINTRHGHPWLRLRGKDGTEQLNAPLSALRISRTELRDRARAFGYPLTDPEHDAYQTAAYASLAAGVVQDRPALPAGVSAEPVVLDMPWSTRKWYYIAGAVLMVVVVGVVGFKTRYLSGDMSWLLWGLPAAAAAGALLGGLYDLRRPGLALGPDGIRLASRGGSGRTRWEHPRTAIGGIGVDTHEEGQEALFVWSPTGQVIRKESFDLPDTDQLRRACESAGLPFGRPDPGRWGPPPEI</sequence>
<name>A0ABW8C3T8_9ACTN</name>
<dbReference type="EMBL" id="JBITYG010000003">
    <property type="protein sequence ID" value="MFI9101095.1"/>
    <property type="molecule type" value="Genomic_DNA"/>
</dbReference>
<organism evidence="3 4">
    <name type="scientific">Streptomyces fildesensis</name>
    <dbReference type="NCBI Taxonomy" id="375757"/>
    <lineage>
        <taxon>Bacteria</taxon>
        <taxon>Bacillati</taxon>
        <taxon>Actinomycetota</taxon>
        <taxon>Actinomycetes</taxon>
        <taxon>Kitasatosporales</taxon>
        <taxon>Streptomycetaceae</taxon>
        <taxon>Streptomyces</taxon>
    </lineage>
</organism>
<feature type="region of interest" description="Disordered" evidence="1">
    <location>
        <begin position="635"/>
        <end position="654"/>
    </location>
</feature>
<dbReference type="RefSeq" id="WP_399647192.1">
    <property type="nucleotide sequence ID" value="NZ_JBITYG010000003.1"/>
</dbReference>
<keyword evidence="2" id="KW-0812">Transmembrane</keyword>
<protein>
    <submittedName>
        <fullName evidence="3">Uncharacterized protein</fullName>
    </submittedName>
</protein>
<feature type="compositionally biased region" description="Polar residues" evidence="1">
    <location>
        <begin position="1"/>
        <end position="14"/>
    </location>
</feature>
<feature type="region of interest" description="Disordered" evidence="1">
    <location>
        <begin position="1"/>
        <end position="22"/>
    </location>
</feature>
<feature type="transmembrane region" description="Helical" evidence="2">
    <location>
        <begin position="59"/>
        <end position="78"/>
    </location>
</feature>
<feature type="transmembrane region" description="Helical" evidence="2">
    <location>
        <begin position="539"/>
        <end position="557"/>
    </location>
</feature>
<evidence type="ECO:0000313" key="4">
    <source>
        <dbReference type="Proteomes" id="UP001614394"/>
    </source>
</evidence>
<feature type="transmembrane region" description="Helical" evidence="2">
    <location>
        <begin position="509"/>
        <end position="527"/>
    </location>
</feature>
<keyword evidence="2" id="KW-0472">Membrane</keyword>
<keyword evidence="4" id="KW-1185">Reference proteome</keyword>
<dbReference type="Proteomes" id="UP001614394">
    <property type="component" value="Unassembled WGS sequence"/>
</dbReference>
<comment type="caution">
    <text evidence="3">The sequence shown here is derived from an EMBL/GenBank/DDBJ whole genome shotgun (WGS) entry which is preliminary data.</text>
</comment>
<feature type="transmembrane region" description="Helical" evidence="2">
    <location>
        <begin position="252"/>
        <end position="270"/>
    </location>
</feature>
<feature type="transmembrane region" description="Helical" evidence="2">
    <location>
        <begin position="221"/>
        <end position="240"/>
    </location>
</feature>
<keyword evidence="2" id="KW-1133">Transmembrane helix</keyword>
<gene>
    <name evidence="3" type="ORF">ACIGXA_11275</name>
</gene>
<evidence type="ECO:0000256" key="2">
    <source>
        <dbReference type="SAM" id="Phobius"/>
    </source>
</evidence>